<gene>
    <name evidence="1" type="ORF">DCAR_0312950</name>
</gene>
<reference evidence="1" key="2">
    <citation type="submission" date="2022-03" db="EMBL/GenBank/DDBJ databases">
        <title>Draft title - Genomic analysis of global carrot germplasm unveils the trajectory of domestication and the origin of high carotenoid orange carrot.</title>
        <authorList>
            <person name="Iorizzo M."/>
            <person name="Ellison S."/>
            <person name="Senalik D."/>
            <person name="Macko-Podgorni A."/>
            <person name="Grzebelus D."/>
            <person name="Bostan H."/>
            <person name="Rolling W."/>
            <person name="Curaba J."/>
            <person name="Simon P."/>
        </authorList>
    </citation>
    <scope>NUCLEOTIDE SEQUENCE</scope>
    <source>
        <tissue evidence="1">Leaf</tissue>
    </source>
</reference>
<dbReference type="Gramene" id="KZN02696">
    <property type="protein sequence ID" value="KZN02696"/>
    <property type="gene ID" value="DCAR_011451"/>
</dbReference>
<evidence type="ECO:0000313" key="1">
    <source>
        <dbReference type="EMBL" id="WOG93664.1"/>
    </source>
</evidence>
<dbReference type="Proteomes" id="UP000077755">
    <property type="component" value="Chromosome 3"/>
</dbReference>
<reference evidence="1" key="1">
    <citation type="journal article" date="2016" name="Nat. Genet.">
        <title>A high-quality carrot genome assembly provides new insights into carotenoid accumulation and asterid genome evolution.</title>
        <authorList>
            <person name="Iorizzo M."/>
            <person name="Ellison S."/>
            <person name="Senalik D."/>
            <person name="Zeng P."/>
            <person name="Satapoomin P."/>
            <person name="Huang J."/>
            <person name="Bowman M."/>
            <person name="Iovene M."/>
            <person name="Sanseverino W."/>
            <person name="Cavagnaro P."/>
            <person name="Yildiz M."/>
            <person name="Macko-Podgorni A."/>
            <person name="Moranska E."/>
            <person name="Grzebelus E."/>
            <person name="Grzebelus D."/>
            <person name="Ashrafi H."/>
            <person name="Zheng Z."/>
            <person name="Cheng S."/>
            <person name="Spooner D."/>
            <person name="Van Deynze A."/>
            <person name="Simon P."/>
        </authorList>
    </citation>
    <scope>NUCLEOTIDE SEQUENCE</scope>
    <source>
        <tissue evidence="1">Leaf</tissue>
    </source>
</reference>
<accession>A0A166BPA1</accession>
<protein>
    <submittedName>
        <fullName evidence="1">Uncharacterized protein</fullName>
    </submittedName>
</protein>
<organism evidence="1 2">
    <name type="scientific">Daucus carota subsp. sativus</name>
    <name type="common">Carrot</name>
    <dbReference type="NCBI Taxonomy" id="79200"/>
    <lineage>
        <taxon>Eukaryota</taxon>
        <taxon>Viridiplantae</taxon>
        <taxon>Streptophyta</taxon>
        <taxon>Embryophyta</taxon>
        <taxon>Tracheophyta</taxon>
        <taxon>Spermatophyta</taxon>
        <taxon>Magnoliopsida</taxon>
        <taxon>eudicotyledons</taxon>
        <taxon>Gunneridae</taxon>
        <taxon>Pentapetalae</taxon>
        <taxon>asterids</taxon>
        <taxon>campanulids</taxon>
        <taxon>Apiales</taxon>
        <taxon>Apiaceae</taxon>
        <taxon>Apioideae</taxon>
        <taxon>Scandiceae</taxon>
        <taxon>Daucinae</taxon>
        <taxon>Daucus</taxon>
        <taxon>Daucus sect. Daucus</taxon>
    </lineage>
</organism>
<dbReference type="EMBL" id="CP093345">
    <property type="protein sequence ID" value="WOG93664.1"/>
    <property type="molecule type" value="Genomic_DNA"/>
</dbReference>
<name>A0A166BPA1_DAUCS</name>
<dbReference type="AlphaFoldDB" id="A0A166BPA1"/>
<keyword evidence="2" id="KW-1185">Reference proteome</keyword>
<sequence length="65" mass="7231">MGNLTQNLKTRFSGLVESVKSWRTARGIEDYEDLESQTTEHARAVSGSKVPPRPNVLKGLPARIH</sequence>
<evidence type="ECO:0000313" key="2">
    <source>
        <dbReference type="Proteomes" id="UP000077755"/>
    </source>
</evidence>
<proteinExistence type="predicted"/>